<reference evidence="2 3" key="1">
    <citation type="submission" date="2018-07" db="EMBL/GenBank/DDBJ databases">
        <title>Genomic Encyclopedia of Type Strains, Phase IV (KMG-IV): sequencing the most valuable type-strain genomes for metagenomic binning, comparative biology and taxonomic classification.</title>
        <authorList>
            <person name="Goeker M."/>
        </authorList>
    </citation>
    <scope>NUCLEOTIDE SEQUENCE [LARGE SCALE GENOMIC DNA]</scope>
    <source>
        <strain evidence="2 3">DSM 26725</strain>
    </source>
</reference>
<accession>A0A3D9FHF0</accession>
<protein>
    <submittedName>
        <fullName evidence="2">Uncharacterized protein</fullName>
    </submittedName>
</protein>
<evidence type="ECO:0000313" key="2">
    <source>
        <dbReference type="EMBL" id="RED16992.1"/>
    </source>
</evidence>
<evidence type="ECO:0000256" key="1">
    <source>
        <dbReference type="SAM" id="SignalP"/>
    </source>
</evidence>
<dbReference type="EMBL" id="QRDP01000004">
    <property type="protein sequence ID" value="RED16992.1"/>
    <property type="molecule type" value="Genomic_DNA"/>
</dbReference>
<name>A0A3D9FHF0_9SPHN</name>
<keyword evidence="3" id="KW-1185">Reference proteome</keyword>
<dbReference type="PROSITE" id="PS51257">
    <property type="entry name" value="PROKAR_LIPOPROTEIN"/>
    <property type="match status" value="1"/>
</dbReference>
<dbReference type="Proteomes" id="UP000256310">
    <property type="component" value="Unassembled WGS sequence"/>
</dbReference>
<comment type="caution">
    <text evidence="2">The sequence shown here is derived from an EMBL/GenBank/DDBJ whole genome shotgun (WGS) entry which is preliminary data.</text>
</comment>
<dbReference type="AlphaFoldDB" id="A0A3D9FHF0"/>
<organism evidence="2 3">
    <name type="scientific">Parasphingopyxis lamellibrachiae</name>
    <dbReference type="NCBI Taxonomy" id="680125"/>
    <lineage>
        <taxon>Bacteria</taxon>
        <taxon>Pseudomonadati</taxon>
        <taxon>Pseudomonadota</taxon>
        <taxon>Alphaproteobacteria</taxon>
        <taxon>Sphingomonadales</taxon>
        <taxon>Sphingomonadaceae</taxon>
        <taxon>Parasphingopyxis</taxon>
    </lineage>
</organism>
<proteinExistence type="predicted"/>
<evidence type="ECO:0000313" key="3">
    <source>
        <dbReference type="Proteomes" id="UP000256310"/>
    </source>
</evidence>
<gene>
    <name evidence="2" type="ORF">DFR46_2026</name>
</gene>
<keyword evidence="1" id="KW-0732">Signal</keyword>
<sequence>MRRGCLAALCAGIVSLAACSDATPAADTPSPDPGAA</sequence>
<feature type="signal peptide" evidence="1">
    <location>
        <begin position="1"/>
        <end position="20"/>
    </location>
</feature>
<feature type="chain" id="PRO_5017692392" evidence="1">
    <location>
        <begin position="21"/>
        <end position="36"/>
    </location>
</feature>